<accession>A0ABT6XIT9</accession>
<evidence type="ECO:0000313" key="2">
    <source>
        <dbReference type="EMBL" id="MDI9239978.1"/>
    </source>
</evidence>
<feature type="compositionally biased region" description="Basic and acidic residues" evidence="1">
    <location>
        <begin position="60"/>
        <end position="81"/>
    </location>
</feature>
<dbReference type="Proteomes" id="UP001321580">
    <property type="component" value="Unassembled WGS sequence"/>
</dbReference>
<feature type="region of interest" description="Disordered" evidence="1">
    <location>
        <begin position="41"/>
        <end position="102"/>
    </location>
</feature>
<comment type="caution">
    <text evidence="2">The sequence shown here is derived from an EMBL/GenBank/DDBJ whole genome shotgun (WGS) entry which is preliminary data.</text>
</comment>
<sequence length="138" mass="14759">MVVWALASVTGVACANTVHKCIGPGGAVSYQDAPCAAGLREGGRWAADPEPPPTPAQMQARDRKLQQDRAESDFLSRRAGTDRVGSGRAQTSRAVRNPAPSACEAAKAARQKTLDSVGLKRTFDLLRKLDEQVREACR</sequence>
<proteinExistence type="predicted"/>
<name>A0ABT6XIT9_9GAMM</name>
<protein>
    <recommendedName>
        <fullName evidence="4">DUF4124 domain-containing protein</fullName>
    </recommendedName>
</protein>
<evidence type="ECO:0000256" key="1">
    <source>
        <dbReference type="SAM" id="MobiDB-lite"/>
    </source>
</evidence>
<dbReference type="EMBL" id="JASGBI010000001">
    <property type="protein sequence ID" value="MDI9239978.1"/>
    <property type="molecule type" value="Genomic_DNA"/>
</dbReference>
<evidence type="ECO:0008006" key="4">
    <source>
        <dbReference type="Google" id="ProtNLM"/>
    </source>
</evidence>
<gene>
    <name evidence="2" type="ORF">QLQ15_13780</name>
</gene>
<keyword evidence="3" id="KW-1185">Reference proteome</keyword>
<dbReference type="RefSeq" id="WP_283213340.1">
    <property type="nucleotide sequence ID" value="NZ_JASGBI010000001.1"/>
</dbReference>
<reference evidence="2 3" key="1">
    <citation type="submission" date="2023-05" db="EMBL/GenBank/DDBJ databases">
        <title>Lysobacter sp. strain LF1 Genome sequencing and assembly.</title>
        <authorList>
            <person name="Jung Y."/>
        </authorList>
    </citation>
    <scope>NUCLEOTIDE SEQUENCE [LARGE SCALE GENOMIC DNA]</scope>
    <source>
        <strain evidence="2 3">LF1</strain>
    </source>
</reference>
<evidence type="ECO:0000313" key="3">
    <source>
        <dbReference type="Proteomes" id="UP001321580"/>
    </source>
</evidence>
<organism evidence="2 3">
    <name type="scientific">Lysobacter stagni</name>
    <dbReference type="NCBI Taxonomy" id="3045172"/>
    <lineage>
        <taxon>Bacteria</taxon>
        <taxon>Pseudomonadati</taxon>
        <taxon>Pseudomonadota</taxon>
        <taxon>Gammaproteobacteria</taxon>
        <taxon>Lysobacterales</taxon>
        <taxon>Lysobacteraceae</taxon>
        <taxon>Lysobacter</taxon>
    </lineage>
</organism>